<dbReference type="Gene3D" id="1.10.3720.10">
    <property type="entry name" value="MetI-like"/>
    <property type="match status" value="1"/>
</dbReference>
<dbReference type="PROSITE" id="PS50928">
    <property type="entry name" value="ABC_TM1"/>
    <property type="match status" value="1"/>
</dbReference>
<feature type="transmembrane region" description="Helical" evidence="7">
    <location>
        <begin position="12"/>
        <end position="33"/>
    </location>
</feature>
<keyword evidence="4 7" id="KW-0812">Transmembrane</keyword>
<feature type="domain" description="ABC transmembrane type-1" evidence="8">
    <location>
        <begin position="70"/>
        <end position="281"/>
    </location>
</feature>
<evidence type="ECO:0000256" key="2">
    <source>
        <dbReference type="ARBA" id="ARBA00022448"/>
    </source>
</evidence>
<accession>A0A8A7KCU4</accession>
<dbReference type="SUPFAM" id="SSF160964">
    <property type="entry name" value="MalF N-terminal region-like"/>
    <property type="match status" value="1"/>
</dbReference>
<dbReference type="PANTHER" id="PTHR30193:SF37">
    <property type="entry name" value="INNER MEMBRANE ABC TRANSPORTER PERMEASE PROTEIN YCJO"/>
    <property type="match status" value="1"/>
</dbReference>
<proteinExistence type="inferred from homology"/>
<feature type="transmembrane region" description="Helical" evidence="7">
    <location>
        <begin position="260"/>
        <end position="284"/>
    </location>
</feature>
<dbReference type="InterPro" id="IPR000515">
    <property type="entry name" value="MetI-like"/>
</dbReference>
<evidence type="ECO:0000259" key="8">
    <source>
        <dbReference type="PROSITE" id="PS50928"/>
    </source>
</evidence>
<keyword evidence="2 7" id="KW-0813">Transport</keyword>
<evidence type="ECO:0000256" key="1">
    <source>
        <dbReference type="ARBA" id="ARBA00004651"/>
    </source>
</evidence>
<comment type="similarity">
    <text evidence="7">Belongs to the binding-protein-dependent transport system permease family.</text>
</comment>
<dbReference type="EMBL" id="CP046640">
    <property type="protein sequence ID" value="QTL97428.1"/>
    <property type="molecule type" value="Genomic_DNA"/>
</dbReference>
<evidence type="ECO:0000256" key="7">
    <source>
        <dbReference type="RuleBase" id="RU363032"/>
    </source>
</evidence>
<keyword evidence="5 7" id="KW-1133">Transmembrane helix</keyword>
<dbReference type="GO" id="GO:0055085">
    <property type="term" value="P:transmembrane transport"/>
    <property type="evidence" value="ECO:0007669"/>
    <property type="project" value="InterPro"/>
</dbReference>
<dbReference type="KEGG" id="ifn:GM661_05245"/>
<dbReference type="InterPro" id="IPR035906">
    <property type="entry name" value="MetI-like_sf"/>
</dbReference>
<comment type="subcellular location">
    <subcellularLocation>
        <location evidence="1 7">Cell membrane</location>
        <topology evidence="1 7">Multi-pass membrane protein</topology>
    </subcellularLocation>
</comment>
<evidence type="ECO:0000256" key="6">
    <source>
        <dbReference type="ARBA" id="ARBA00023136"/>
    </source>
</evidence>
<dbReference type="AlphaFoldDB" id="A0A8A7KCU4"/>
<dbReference type="RefSeq" id="WP_230869056.1">
    <property type="nucleotide sequence ID" value="NZ_CP046640.1"/>
</dbReference>
<protein>
    <submittedName>
        <fullName evidence="9">ABC transporter permease subunit</fullName>
    </submittedName>
</protein>
<evidence type="ECO:0000256" key="4">
    <source>
        <dbReference type="ARBA" id="ARBA00022692"/>
    </source>
</evidence>
<evidence type="ECO:0000313" key="10">
    <source>
        <dbReference type="Proteomes" id="UP000665020"/>
    </source>
</evidence>
<dbReference type="InterPro" id="IPR051393">
    <property type="entry name" value="ABC_transporter_permease"/>
</dbReference>
<dbReference type="SUPFAM" id="SSF161098">
    <property type="entry name" value="MetI-like"/>
    <property type="match status" value="1"/>
</dbReference>
<organism evidence="9 10">
    <name type="scientific">Iocasia fonsfrigidae</name>
    <dbReference type="NCBI Taxonomy" id="2682810"/>
    <lineage>
        <taxon>Bacteria</taxon>
        <taxon>Bacillati</taxon>
        <taxon>Bacillota</taxon>
        <taxon>Clostridia</taxon>
        <taxon>Halanaerobiales</taxon>
        <taxon>Halanaerobiaceae</taxon>
        <taxon>Iocasia</taxon>
    </lineage>
</organism>
<feature type="transmembrane region" description="Helical" evidence="7">
    <location>
        <begin position="159"/>
        <end position="182"/>
    </location>
</feature>
<dbReference type="Pfam" id="PF00528">
    <property type="entry name" value="BPD_transp_1"/>
    <property type="match status" value="1"/>
</dbReference>
<gene>
    <name evidence="9" type="ORF">GM661_05245</name>
</gene>
<evidence type="ECO:0000313" key="9">
    <source>
        <dbReference type="EMBL" id="QTL97428.1"/>
    </source>
</evidence>
<dbReference type="Proteomes" id="UP000665020">
    <property type="component" value="Chromosome"/>
</dbReference>
<sequence>MRLINTLRKHKVPYLFILPFFILFSIFQLYPIVWTVWVSLTKWNGIKQPVFIGLNNYNLLLNDYMFTDAFFNTVVYWVTGVIFIIILSLGIASLLNYNNLKGKGFFKVVTFLPNVSAAIAIGIIFSMLFDKNIGIINEVISLFGINKIGWLTTVKYSKIPVIILNIWRNTPWFTLIILSGLLNIPEEYYEAARIDGANKIQQFFKITLPNLTDILFFCFIILTVNSWKIFNESYILKGPSTSNMSLFQYMYQSGFTAFKMGYASAIGVVLIIILAIVSVVQFILMRKNSEI</sequence>
<name>A0A8A7KCU4_9FIRM</name>
<dbReference type="CDD" id="cd06261">
    <property type="entry name" value="TM_PBP2"/>
    <property type="match status" value="1"/>
</dbReference>
<evidence type="ECO:0000256" key="5">
    <source>
        <dbReference type="ARBA" id="ARBA00022989"/>
    </source>
</evidence>
<keyword evidence="10" id="KW-1185">Reference proteome</keyword>
<evidence type="ECO:0000256" key="3">
    <source>
        <dbReference type="ARBA" id="ARBA00022475"/>
    </source>
</evidence>
<dbReference type="PANTHER" id="PTHR30193">
    <property type="entry name" value="ABC TRANSPORTER PERMEASE PROTEIN"/>
    <property type="match status" value="1"/>
</dbReference>
<keyword evidence="3" id="KW-1003">Cell membrane</keyword>
<dbReference type="GO" id="GO:0005886">
    <property type="term" value="C:plasma membrane"/>
    <property type="evidence" value="ECO:0007669"/>
    <property type="project" value="UniProtKB-SubCell"/>
</dbReference>
<feature type="transmembrane region" description="Helical" evidence="7">
    <location>
        <begin position="203"/>
        <end position="224"/>
    </location>
</feature>
<feature type="transmembrane region" description="Helical" evidence="7">
    <location>
        <begin position="74"/>
        <end position="97"/>
    </location>
</feature>
<keyword evidence="6 7" id="KW-0472">Membrane</keyword>
<reference evidence="9" key="1">
    <citation type="submission" date="2019-12" db="EMBL/GenBank/DDBJ databases">
        <authorList>
            <person name="zhang j."/>
            <person name="sun C.M."/>
        </authorList>
    </citation>
    <scope>NUCLEOTIDE SEQUENCE</scope>
    <source>
        <strain evidence="9">NS-1</strain>
    </source>
</reference>
<feature type="transmembrane region" description="Helical" evidence="7">
    <location>
        <begin position="109"/>
        <end position="129"/>
    </location>
</feature>